<dbReference type="InterPro" id="IPR043128">
    <property type="entry name" value="Rev_trsase/Diguanyl_cyclase"/>
</dbReference>
<dbReference type="eggNOG" id="COG3706">
    <property type="taxonomic scope" value="Bacteria"/>
</dbReference>
<dbReference type="GO" id="GO:0043709">
    <property type="term" value="P:cell adhesion involved in single-species biofilm formation"/>
    <property type="evidence" value="ECO:0007669"/>
    <property type="project" value="TreeGrafter"/>
</dbReference>
<evidence type="ECO:0000259" key="2">
    <source>
        <dbReference type="PROSITE" id="PS50887"/>
    </source>
</evidence>
<evidence type="ECO:0000313" key="3">
    <source>
        <dbReference type="EMBL" id="ACU36202.1"/>
    </source>
</evidence>
<keyword evidence="4" id="KW-1185">Reference proteome</keyword>
<evidence type="ECO:0000256" key="1">
    <source>
        <dbReference type="SAM" id="Phobius"/>
    </source>
</evidence>
<feature type="transmembrane region" description="Helical" evidence="1">
    <location>
        <begin position="92"/>
        <end position="112"/>
    </location>
</feature>
<dbReference type="Proteomes" id="UP000002213">
    <property type="component" value="Chromosome"/>
</dbReference>
<dbReference type="EMBL" id="CP001630">
    <property type="protein sequence ID" value="ACU36202.1"/>
    <property type="molecule type" value="Genomic_DNA"/>
</dbReference>
<dbReference type="HOGENOM" id="CLU_000445_11_0_11"/>
<dbReference type="PANTHER" id="PTHR45138">
    <property type="entry name" value="REGULATORY COMPONENTS OF SENSORY TRANSDUCTION SYSTEM"/>
    <property type="match status" value="1"/>
</dbReference>
<dbReference type="KEGG" id="ami:Amir_2262"/>
<dbReference type="PROSITE" id="PS50887">
    <property type="entry name" value="GGDEF"/>
    <property type="match status" value="1"/>
</dbReference>
<dbReference type="SMART" id="SM00267">
    <property type="entry name" value="GGDEF"/>
    <property type="match status" value="1"/>
</dbReference>
<feature type="transmembrane region" description="Helical" evidence="1">
    <location>
        <begin position="132"/>
        <end position="149"/>
    </location>
</feature>
<dbReference type="Gene3D" id="3.30.70.270">
    <property type="match status" value="1"/>
</dbReference>
<keyword evidence="1" id="KW-1133">Transmembrane helix</keyword>
<gene>
    <name evidence="3" type="ordered locus">Amir_2262</name>
</gene>
<dbReference type="NCBIfam" id="TIGR00254">
    <property type="entry name" value="GGDEF"/>
    <property type="match status" value="1"/>
</dbReference>
<organism evidence="3 4">
    <name type="scientific">Actinosynnema mirum (strain ATCC 29888 / DSM 43827 / JCM 3225 / NBRC 14064 / NCIMB 13271 / NRRL B-12336 / IMRU 3971 / 101)</name>
    <dbReference type="NCBI Taxonomy" id="446462"/>
    <lineage>
        <taxon>Bacteria</taxon>
        <taxon>Bacillati</taxon>
        <taxon>Actinomycetota</taxon>
        <taxon>Actinomycetes</taxon>
        <taxon>Pseudonocardiales</taxon>
        <taxon>Pseudonocardiaceae</taxon>
        <taxon>Actinosynnema</taxon>
    </lineage>
</organism>
<dbReference type="FunFam" id="3.30.70.270:FF:000001">
    <property type="entry name" value="Diguanylate cyclase domain protein"/>
    <property type="match status" value="1"/>
</dbReference>
<dbReference type="Pfam" id="PF00990">
    <property type="entry name" value="GGDEF"/>
    <property type="match status" value="1"/>
</dbReference>
<feature type="transmembrane region" description="Helical" evidence="1">
    <location>
        <begin position="169"/>
        <end position="194"/>
    </location>
</feature>
<dbReference type="STRING" id="446462.Amir_2262"/>
<sequence length="430" mass="46061">MDGREGTVVGRSWSLWSLPRGALGYVLSVDLLALLAVAAAATTRQPTTRHDWVVLAVLLACAALHLVFSRWIERARRDATGLPHLDLCSIWIFAGSLLLPPPLVGVLVVVLYAHRWWVVGRWDPFRPPHRGVFTAAMMLLVALAANVVATTTGLRESLAAGHLEGPWDLLGLMGAGSVYWTVNTALVAGVIVLTTGARTNLFGGPLDNLLEAAQLSLAFFVALAVAWWPGFALPMVVAAVALHRTVLIHQLELAARTDAKTGLLNAEAWHLQARVELNRTRQRGDALGLLMIDVDHFKGINDTHGHQTGDEVLRSIADVIRESVRRGDSVGRFGGEEFVVLLPGAGRDESMAIAERARCRVGLLGTGAGPVRGLTVSVGVAVWPDVPEDTVEGLLAAADGALYQAKRLGRDQSRAAWSHQAPSVRSDQGG</sequence>
<feature type="transmembrane region" description="Helical" evidence="1">
    <location>
        <begin position="52"/>
        <end position="72"/>
    </location>
</feature>
<evidence type="ECO:0000313" key="4">
    <source>
        <dbReference type="Proteomes" id="UP000002213"/>
    </source>
</evidence>
<keyword evidence="1" id="KW-0472">Membrane</keyword>
<reference evidence="3 4" key="1">
    <citation type="journal article" date="2009" name="Stand. Genomic Sci.">
        <title>Complete genome sequence of Actinosynnema mirum type strain (101).</title>
        <authorList>
            <person name="Land M."/>
            <person name="Lapidus A."/>
            <person name="Mayilraj S."/>
            <person name="Chen F."/>
            <person name="Copeland A."/>
            <person name="Del Rio T.G."/>
            <person name="Nolan M."/>
            <person name="Lucas S."/>
            <person name="Tice H."/>
            <person name="Cheng J.F."/>
            <person name="Chertkov O."/>
            <person name="Bruce D."/>
            <person name="Goodwin L."/>
            <person name="Pitluck S."/>
            <person name="Rohde M."/>
            <person name="Goker M."/>
            <person name="Pati A."/>
            <person name="Ivanova N."/>
            <person name="Mavromatis K."/>
            <person name="Chen A."/>
            <person name="Palaniappan K."/>
            <person name="Hauser L."/>
            <person name="Chang Y.J."/>
            <person name="Jeffries C.C."/>
            <person name="Brettin T."/>
            <person name="Detter J.C."/>
            <person name="Han C."/>
            <person name="Chain P."/>
            <person name="Tindall B.J."/>
            <person name="Bristow J."/>
            <person name="Eisen J.A."/>
            <person name="Markowitz V."/>
            <person name="Hugenholtz P."/>
            <person name="Kyrpides N.C."/>
            <person name="Klenk H.P."/>
        </authorList>
    </citation>
    <scope>NUCLEOTIDE SEQUENCE [LARGE SCALE GENOMIC DNA]</scope>
    <source>
        <strain evidence="4">ATCC 29888 / DSM 43827 / JCM 3225 / NBRC 14064 / NCIMB 13271 / NRRL B-12336 / IMRU 3971 / 101</strain>
    </source>
</reference>
<dbReference type="SUPFAM" id="SSF55073">
    <property type="entry name" value="Nucleotide cyclase"/>
    <property type="match status" value="1"/>
</dbReference>
<feature type="transmembrane region" description="Helical" evidence="1">
    <location>
        <begin position="215"/>
        <end position="242"/>
    </location>
</feature>
<feature type="transmembrane region" description="Helical" evidence="1">
    <location>
        <begin position="22"/>
        <end position="40"/>
    </location>
</feature>
<dbReference type="GO" id="GO:0005886">
    <property type="term" value="C:plasma membrane"/>
    <property type="evidence" value="ECO:0007669"/>
    <property type="project" value="TreeGrafter"/>
</dbReference>
<feature type="domain" description="GGDEF" evidence="2">
    <location>
        <begin position="285"/>
        <end position="418"/>
    </location>
</feature>
<dbReference type="GO" id="GO:0052621">
    <property type="term" value="F:diguanylate cyclase activity"/>
    <property type="evidence" value="ECO:0007669"/>
    <property type="project" value="TreeGrafter"/>
</dbReference>
<keyword evidence="1" id="KW-0812">Transmembrane</keyword>
<dbReference type="InterPro" id="IPR050469">
    <property type="entry name" value="Diguanylate_Cyclase"/>
</dbReference>
<protein>
    <submittedName>
        <fullName evidence="3">Diguanylate cyclase</fullName>
    </submittedName>
</protein>
<dbReference type="PANTHER" id="PTHR45138:SF9">
    <property type="entry name" value="DIGUANYLATE CYCLASE DGCM-RELATED"/>
    <property type="match status" value="1"/>
</dbReference>
<dbReference type="AlphaFoldDB" id="C6WIF9"/>
<accession>C6WIF9</accession>
<proteinExistence type="predicted"/>
<dbReference type="InterPro" id="IPR000160">
    <property type="entry name" value="GGDEF_dom"/>
</dbReference>
<name>C6WIF9_ACTMD</name>
<dbReference type="InterPro" id="IPR029787">
    <property type="entry name" value="Nucleotide_cyclase"/>
</dbReference>
<dbReference type="CDD" id="cd01949">
    <property type="entry name" value="GGDEF"/>
    <property type="match status" value="1"/>
</dbReference>
<dbReference type="GO" id="GO:1902201">
    <property type="term" value="P:negative regulation of bacterial-type flagellum-dependent cell motility"/>
    <property type="evidence" value="ECO:0007669"/>
    <property type="project" value="TreeGrafter"/>
</dbReference>